<dbReference type="EMBL" id="CAADFA010000558">
    <property type="protein sequence ID" value="VFJ70387.1"/>
    <property type="molecule type" value="Genomic_DNA"/>
</dbReference>
<gene>
    <name evidence="2" type="ORF">BECKFM1743A_GA0114220_106191</name>
    <name evidence="3" type="ORF">BECKFM1743B_GA0114221_105431</name>
    <name evidence="1" type="ORF">BECKFM1743C_GA0114222_105581</name>
</gene>
<sequence length="87" mass="9922">MSGQSSITWECPKILAQLLACERQRRQNKFTLLILSLLVDLCLLVHPDQLAQLNHRQLAFTVGSLIDRIKVDNLLTVIRDVLATERL</sequence>
<evidence type="ECO:0000313" key="2">
    <source>
        <dbReference type="EMBL" id="VFJ72048.1"/>
    </source>
</evidence>
<proteinExistence type="predicted"/>
<reference evidence="3" key="1">
    <citation type="submission" date="2019-02" db="EMBL/GenBank/DDBJ databases">
        <authorList>
            <person name="Gruber-Vodicka R. H."/>
            <person name="Seah K. B. B."/>
        </authorList>
    </citation>
    <scope>NUCLEOTIDE SEQUENCE</scope>
    <source>
        <strain evidence="2">BECK_BZ163</strain>
        <strain evidence="3">BECK_BZ164</strain>
        <strain evidence="1">BECK_BZ165</strain>
    </source>
</reference>
<protein>
    <submittedName>
        <fullName evidence="3">Uncharacterized protein</fullName>
    </submittedName>
</protein>
<accession>A0A450WN00</accession>
<evidence type="ECO:0000313" key="3">
    <source>
        <dbReference type="EMBL" id="VFK18390.1"/>
    </source>
</evidence>
<organism evidence="3">
    <name type="scientific">Candidatus Kentrum sp. FM</name>
    <dbReference type="NCBI Taxonomy" id="2126340"/>
    <lineage>
        <taxon>Bacteria</taxon>
        <taxon>Pseudomonadati</taxon>
        <taxon>Pseudomonadota</taxon>
        <taxon>Gammaproteobacteria</taxon>
        <taxon>Candidatus Kentrum</taxon>
    </lineage>
</organism>
<dbReference type="AlphaFoldDB" id="A0A450WN00"/>
<dbReference type="EMBL" id="CAADFL010000543">
    <property type="protein sequence ID" value="VFK18390.1"/>
    <property type="molecule type" value="Genomic_DNA"/>
</dbReference>
<dbReference type="EMBL" id="CAADEZ010000619">
    <property type="protein sequence ID" value="VFJ72048.1"/>
    <property type="molecule type" value="Genomic_DNA"/>
</dbReference>
<name>A0A450WN00_9GAMM</name>
<evidence type="ECO:0000313" key="1">
    <source>
        <dbReference type="EMBL" id="VFJ70387.1"/>
    </source>
</evidence>